<reference evidence="1 2" key="1">
    <citation type="submission" date="2016-12" db="EMBL/GenBank/DDBJ databases">
        <authorList>
            <person name="Song W.-J."/>
            <person name="Kurnit D.M."/>
        </authorList>
    </citation>
    <scope>NUCLEOTIDE SEQUENCE [LARGE SCALE GENOMIC DNA]</scope>
    <source>
        <strain evidence="1 2">STM7296</strain>
    </source>
</reference>
<name>A0A1N7RLD7_9BURK</name>
<gene>
    <name evidence="1" type="ORF">BN2475_60003</name>
</gene>
<dbReference type="AlphaFoldDB" id="A0A1N7RLD7"/>
<evidence type="ECO:0000313" key="2">
    <source>
        <dbReference type="Proteomes" id="UP000187012"/>
    </source>
</evidence>
<keyword evidence="2" id="KW-1185">Reference proteome</keyword>
<sequence length="89" mass="9704">MCIADRLTATKPEDCPTERLGRRACAQTRAAPIPQGWPAALRLIGNKLPADGREYSLGRFQFLVIGKGRTGALPFWSTPRLRRGNTGGP</sequence>
<dbReference type="Proteomes" id="UP000187012">
    <property type="component" value="Unassembled WGS sequence"/>
</dbReference>
<accession>A0A1N7RLD7</accession>
<dbReference type="EMBL" id="CYGX02000006">
    <property type="protein sequence ID" value="SIT35920.1"/>
    <property type="molecule type" value="Genomic_DNA"/>
</dbReference>
<evidence type="ECO:0000313" key="1">
    <source>
        <dbReference type="EMBL" id="SIT35920.1"/>
    </source>
</evidence>
<proteinExistence type="predicted"/>
<organism evidence="1 2">
    <name type="scientific">Paraburkholderia ribeironis</name>
    <dbReference type="NCBI Taxonomy" id="1247936"/>
    <lineage>
        <taxon>Bacteria</taxon>
        <taxon>Pseudomonadati</taxon>
        <taxon>Pseudomonadota</taxon>
        <taxon>Betaproteobacteria</taxon>
        <taxon>Burkholderiales</taxon>
        <taxon>Burkholderiaceae</taxon>
        <taxon>Paraburkholderia</taxon>
    </lineage>
</organism>
<protein>
    <submittedName>
        <fullName evidence="1">Uncharacterized protein</fullName>
    </submittedName>
</protein>